<dbReference type="Gene3D" id="3.10.20.370">
    <property type="match status" value="1"/>
</dbReference>
<proteinExistence type="predicted"/>
<evidence type="ECO:0000313" key="2">
    <source>
        <dbReference type="Proteomes" id="UP000694383"/>
    </source>
</evidence>
<sequence>MTSPVNWKPEADKVFCDIKQGLVSTTALALPGYSKPFIQLVNIQQHEAKMRPIAYISSKLVACALPHCIRALIAALMVVEISQLNTTLLMLVNFLQIVY</sequence>
<dbReference type="Ensembl" id="ENSOSIT00000004988.1">
    <property type="protein sequence ID" value="ENSOSIP00000004660.1"/>
    <property type="gene ID" value="ENSOSIG00000003180.1"/>
</dbReference>
<evidence type="ECO:0000313" key="1">
    <source>
        <dbReference type="Ensembl" id="ENSOSIP00000004660.1"/>
    </source>
</evidence>
<reference evidence="1" key="1">
    <citation type="submission" date="2025-08" db="UniProtKB">
        <authorList>
            <consortium name="Ensembl"/>
        </authorList>
    </citation>
    <scope>IDENTIFICATION</scope>
</reference>
<organism evidence="1 2">
    <name type="scientific">Oryzias sinensis</name>
    <name type="common">Chinese medaka</name>
    <dbReference type="NCBI Taxonomy" id="183150"/>
    <lineage>
        <taxon>Eukaryota</taxon>
        <taxon>Metazoa</taxon>
        <taxon>Chordata</taxon>
        <taxon>Craniata</taxon>
        <taxon>Vertebrata</taxon>
        <taxon>Euteleostomi</taxon>
        <taxon>Actinopterygii</taxon>
        <taxon>Neopterygii</taxon>
        <taxon>Teleostei</taxon>
        <taxon>Neoteleostei</taxon>
        <taxon>Acanthomorphata</taxon>
        <taxon>Ovalentaria</taxon>
        <taxon>Atherinomorphae</taxon>
        <taxon>Beloniformes</taxon>
        <taxon>Adrianichthyidae</taxon>
        <taxon>Oryziinae</taxon>
        <taxon>Oryzias</taxon>
    </lineage>
</organism>
<name>A0A8C7WX07_9TELE</name>
<accession>A0A8C7WX07</accession>
<dbReference type="InterPro" id="IPR043502">
    <property type="entry name" value="DNA/RNA_pol_sf"/>
</dbReference>
<dbReference type="GeneTree" id="ENSGT00980000198749"/>
<protein>
    <recommendedName>
        <fullName evidence="3">Reverse transcriptase/retrotransposon-derived protein RNase H-like domain-containing protein</fullName>
    </recommendedName>
</protein>
<keyword evidence="2" id="KW-1185">Reference proteome</keyword>
<evidence type="ECO:0008006" key="3">
    <source>
        <dbReference type="Google" id="ProtNLM"/>
    </source>
</evidence>
<dbReference type="Proteomes" id="UP000694383">
    <property type="component" value="Unplaced"/>
</dbReference>
<dbReference type="AlphaFoldDB" id="A0A8C7WX07"/>
<reference evidence="1" key="2">
    <citation type="submission" date="2025-09" db="UniProtKB">
        <authorList>
            <consortium name="Ensembl"/>
        </authorList>
    </citation>
    <scope>IDENTIFICATION</scope>
</reference>
<dbReference type="SUPFAM" id="SSF56672">
    <property type="entry name" value="DNA/RNA polymerases"/>
    <property type="match status" value="1"/>
</dbReference>